<dbReference type="Gene3D" id="2.30.130.40">
    <property type="entry name" value="LON domain-like"/>
    <property type="match status" value="1"/>
</dbReference>
<accession>A0A7S3Y7C9</accession>
<evidence type="ECO:0008006" key="2">
    <source>
        <dbReference type="Google" id="ProtNLM"/>
    </source>
</evidence>
<dbReference type="SUPFAM" id="SSF88697">
    <property type="entry name" value="PUA domain-like"/>
    <property type="match status" value="1"/>
</dbReference>
<evidence type="ECO:0000313" key="1">
    <source>
        <dbReference type="EMBL" id="CAE0642907.1"/>
    </source>
</evidence>
<dbReference type="EMBL" id="HBIU01048907">
    <property type="protein sequence ID" value="CAE0642907.1"/>
    <property type="molecule type" value="Transcribed_RNA"/>
</dbReference>
<dbReference type="InterPro" id="IPR015947">
    <property type="entry name" value="PUA-like_sf"/>
</dbReference>
<protein>
    <recommendedName>
        <fullName evidence="2">Lon N-terminal domain-containing protein</fullName>
    </recommendedName>
</protein>
<dbReference type="PANTHER" id="PTHR46732">
    <property type="entry name" value="ATP-DEPENDENT PROTEASE LA (LON) DOMAIN PROTEIN"/>
    <property type="match status" value="1"/>
</dbReference>
<dbReference type="InterPro" id="IPR046336">
    <property type="entry name" value="Lon_prtase_N_sf"/>
</dbReference>
<organism evidence="1">
    <name type="scientific">Heterosigma akashiwo</name>
    <name type="common">Chromophytic alga</name>
    <name type="synonym">Heterosigma carterae</name>
    <dbReference type="NCBI Taxonomy" id="2829"/>
    <lineage>
        <taxon>Eukaryota</taxon>
        <taxon>Sar</taxon>
        <taxon>Stramenopiles</taxon>
        <taxon>Ochrophyta</taxon>
        <taxon>Raphidophyceae</taxon>
        <taxon>Chattonellales</taxon>
        <taxon>Chattonellaceae</taxon>
        <taxon>Heterosigma</taxon>
    </lineage>
</organism>
<name>A0A7S3Y7C9_HETAK</name>
<dbReference type="PANTHER" id="PTHR46732:SF5">
    <property type="entry name" value="ATP-DEPENDENT PROTEASE LA (LON) DOMAIN PROTEIN"/>
    <property type="match status" value="1"/>
</dbReference>
<gene>
    <name evidence="1" type="ORF">HAKA00212_LOCUS21765</name>
</gene>
<reference evidence="1" key="1">
    <citation type="submission" date="2021-01" db="EMBL/GenBank/DDBJ databases">
        <authorList>
            <person name="Corre E."/>
            <person name="Pelletier E."/>
            <person name="Niang G."/>
            <person name="Scheremetjew M."/>
            <person name="Finn R."/>
            <person name="Kale V."/>
            <person name="Holt S."/>
            <person name="Cochrane G."/>
            <person name="Meng A."/>
            <person name="Brown T."/>
            <person name="Cohen L."/>
        </authorList>
    </citation>
    <scope>NUCLEOTIDE SEQUENCE</scope>
    <source>
        <strain evidence="1">CCMP3107</strain>
    </source>
</reference>
<dbReference type="AlphaFoldDB" id="A0A7S3Y7C9"/>
<proteinExistence type="predicted"/>
<sequence length="357" mass="38393">MRILCTGIPCAKLVVFIFLSMCLWKPSICFRTPLTSTFRTTMTRSLVRKNAVSFLSNPKKSPLLMSSNRDDDDDSFSVPQIPGELGVLPFPIQDLMTLGESKTLHLYESRFLELFQDAMIDREELAVQAIIVEQPSGIGFLSVASLLKIEEWDKLAVGVTATVKCTGRVRLRGVTQAEPYLSADVAYLTDDAPGESQGDAIRALTEEVVGLHASCRGLHLRLAADEYPEMPDLAAAATAAGAAAGVGEAGPGDDARLLWGHEAARPRTARDLYALPLPDQVAATAAALGGAAAAGVLGQPEAPELVSLQAAGFLPLEKRLAAFETTNTLKRMRILVDYFTEEQKLLAAKVALKDLNL</sequence>